<evidence type="ECO:0000313" key="2">
    <source>
        <dbReference type="Proteomes" id="UP000013966"/>
    </source>
</evidence>
<sequence>MDGRGQPRGQLKIKRGIAQRIGRQVVPAVPHRTPSYVELEPII</sequence>
<protein>
    <submittedName>
        <fullName evidence="1">Uncharacterized protein</fullName>
    </submittedName>
</protein>
<reference evidence="1 2" key="2">
    <citation type="journal article" date="2018" name="Int. J. Syst. Evol. Microbiol.">
        <title>Burkholderia insecticola sp. nov., a gut symbiotic bacterium of the bean bug Riptortus pedestris.</title>
        <authorList>
            <person name="Takeshita K."/>
            <person name="Tamaki H."/>
            <person name="Ohbayashi T."/>
            <person name="Meng X.-Y."/>
            <person name="Sone T."/>
            <person name="Mitani Y."/>
            <person name="Peeters C."/>
            <person name="Kikuchi Y."/>
            <person name="Vandamme P."/>
        </authorList>
    </citation>
    <scope>NUCLEOTIDE SEQUENCE [LARGE SCALE GENOMIC DNA]</scope>
    <source>
        <strain evidence="1">RPE64</strain>
    </source>
</reference>
<dbReference type="KEGG" id="buo:BRPE64_ACDS02210"/>
<evidence type="ECO:0000313" key="1">
    <source>
        <dbReference type="EMBL" id="BAN21975.1"/>
    </source>
</evidence>
<accession>R4WM91</accession>
<dbReference type="EMBL" id="AP013058">
    <property type="protein sequence ID" value="BAN21975.1"/>
    <property type="molecule type" value="Genomic_DNA"/>
</dbReference>
<dbReference type="AlphaFoldDB" id="R4WM91"/>
<reference evidence="1 2" key="1">
    <citation type="journal article" date="2013" name="Genome Announc.">
        <title>Complete Genome Sequence of Burkholderia sp. Strain RPE64, Bacterial Symbiont of the Bean Bug Riptortus pedestris.</title>
        <authorList>
            <person name="Shibata T.F."/>
            <person name="Maeda T."/>
            <person name="Nikoh N."/>
            <person name="Yamaguchi K."/>
            <person name="Oshima K."/>
            <person name="Hattori M."/>
            <person name="Nishiyama T."/>
            <person name="Hasebe M."/>
            <person name="Fukatsu T."/>
            <person name="Kikuchi Y."/>
            <person name="Shigenobu S."/>
        </authorList>
    </citation>
    <scope>NUCLEOTIDE SEQUENCE [LARGE SCALE GENOMIC DNA]</scope>
</reference>
<name>R4WM91_9BURK</name>
<dbReference type="Proteomes" id="UP000013966">
    <property type="component" value="Chromosome 1"/>
</dbReference>
<dbReference type="HOGENOM" id="CLU_3230724_0_0_4"/>
<gene>
    <name evidence="1" type="ORF">BRPE64_ACDS02210</name>
</gene>
<dbReference type="STRING" id="758793.BRPE64_ACDS02210"/>
<organism evidence="1 2">
    <name type="scientific">Caballeronia insecticola</name>
    <dbReference type="NCBI Taxonomy" id="758793"/>
    <lineage>
        <taxon>Bacteria</taxon>
        <taxon>Pseudomonadati</taxon>
        <taxon>Pseudomonadota</taxon>
        <taxon>Betaproteobacteria</taxon>
        <taxon>Burkholderiales</taxon>
        <taxon>Burkholderiaceae</taxon>
        <taxon>Caballeronia</taxon>
    </lineage>
</organism>
<proteinExistence type="predicted"/>
<keyword evidence="2" id="KW-1185">Reference proteome</keyword>